<proteinExistence type="predicted"/>
<evidence type="ECO:0000256" key="1">
    <source>
        <dbReference type="SAM" id="MobiDB-lite"/>
    </source>
</evidence>
<evidence type="ECO:0000313" key="3">
    <source>
        <dbReference type="Proteomes" id="UP000004682"/>
    </source>
</evidence>
<keyword evidence="3" id="KW-1185">Reference proteome</keyword>
<feature type="region of interest" description="Disordered" evidence="1">
    <location>
        <begin position="82"/>
        <end position="103"/>
    </location>
</feature>
<organism evidence="2 3">
    <name type="scientific">Burkholderia humptydooensis MSMB43</name>
    <dbReference type="NCBI Taxonomy" id="441157"/>
    <lineage>
        <taxon>Bacteria</taxon>
        <taxon>Pseudomonadati</taxon>
        <taxon>Pseudomonadota</taxon>
        <taxon>Betaproteobacteria</taxon>
        <taxon>Burkholderiales</taxon>
        <taxon>Burkholderiaceae</taxon>
        <taxon>Burkholderia</taxon>
        <taxon>pseudomallei group</taxon>
    </lineage>
</organism>
<dbReference type="Proteomes" id="UP000004682">
    <property type="component" value="Unassembled WGS sequence"/>
</dbReference>
<reference evidence="3" key="1">
    <citation type="journal article" date="2012" name="J. Bacteriol.">
        <title>Revised Genome Sequence of Burkholderia thailandensis MSMB43 with Improved Annotation.</title>
        <authorList>
            <person name="Zhuo Y."/>
            <person name="Liu L."/>
            <person name="Wang Q."/>
            <person name="Liu X."/>
            <person name="Ren B."/>
            <person name="Liu M."/>
            <person name="Ni P."/>
            <person name="Cheng Y.Q."/>
            <person name="Zhang L."/>
        </authorList>
    </citation>
    <scope>NUCLEOTIDE SEQUENCE [LARGE SCALE GENOMIC DNA]</scope>
    <source>
        <strain evidence="3">MSMB43</strain>
    </source>
</reference>
<dbReference type="EMBL" id="JH692062">
    <property type="protein sequence ID" value="EIP88670.1"/>
    <property type="molecule type" value="Genomic_DNA"/>
</dbReference>
<evidence type="ECO:0000313" key="2">
    <source>
        <dbReference type="EMBL" id="EIP88670.1"/>
    </source>
</evidence>
<sequence length="140" mass="14925">MHAMACISLDHRQNRRDVMRIAACLACRRHSIAAAFAISLAAPCPYVAVAHENKTYRIVDAQPGHVAAAGWGERFVRVDAGASARQRDRAPAPAPVATPPPLVDGGATVTLWDEIGPPAPLPMPSNARMIHGDGVSYTRQ</sequence>
<gene>
    <name evidence="2" type="ORF">A33K_14770</name>
</gene>
<accession>A0ABN0G909</accession>
<protein>
    <submittedName>
        <fullName evidence="2">Uncharacterized protein</fullName>
    </submittedName>
</protein>
<feature type="compositionally biased region" description="Pro residues" evidence="1">
    <location>
        <begin position="92"/>
        <end position="102"/>
    </location>
</feature>
<name>A0ABN0G909_9BURK</name>